<organism evidence="2 3">
    <name type="scientific">Corynebacterium aquatimens</name>
    <dbReference type="NCBI Taxonomy" id="1190508"/>
    <lineage>
        <taxon>Bacteria</taxon>
        <taxon>Bacillati</taxon>
        <taxon>Actinomycetota</taxon>
        <taxon>Actinomycetes</taxon>
        <taxon>Mycobacteriales</taxon>
        <taxon>Corynebacteriaceae</taxon>
        <taxon>Corynebacterium</taxon>
    </lineage>
</organism>
<dbReference type="Proteomes" id="UP000658613">
    <property type="component" value="Unassembled WGS sequence"/>
</dbReference>
<evidence type="ECO:0000313" key="3">
    <source>
        <dbReference type="Proteomes" id="UP000658613"/>
    </source>
</evidence>
<reference evidence="2" key="1">
    <citation type="submission" date="2020-11" db="EMBL/GenBank/DDBJ databases">
        <title>Sequencing the genomes of 1000 actinobacteria strains.</title>
        <authorList>
            <person name="Klenk H.-P."/>
        </authorList>
    </citation>
    <scope>NUCLEOTIDE SEQUENCE</scope>
    <source>
        <strain evidence="2">DSM 45632</strain>
    </source>
</reference>
<name>A0A931DWX4_9CORY</name>
<protein>
    <submittedName>
        <fullName evidence="2">Uncharacterized protein</fullName>
    </submittedName>
</protein>
<proteinExistence type="predicted"/>
<comment type="caution">
    <text evidence="2">The sequence shown here is derived from an EMBL/GenBank/DDBJ whole genome shotgun (WGS) entry which is preliminary data.</text>
</comment>
<sequence>MDFNEFAHAFRERTARRMLEFEAALKESQRQMEQTARSQAAARTMNVPKPPQHTPRGVYRGLNRGQVQSILRKEGPTATGAG</sequence>
<evidence type="ECO:0000256" key="1">
    <source>
        <dbReference type="SAM" id="MobiDB-lite"/>
    </source>
</evidence>
<accession>A0A931DWX4</accession>
<gene>
    <name evidence="2" type="ORF">IW254_002023</name>
</gene>
<dbReference type="AlphaFoldDB" id="A0A931DWX4"/>
<evidence type="ECO:0000313" key="2">
    <source>
        <dbReference type="EMBL" id="MBG6123054.1"/>
    </source>
</evidence>
<dbReference type="EMBL" id="JADOUE010000001">
    <property type="protein sequence ID" value="MBG6123054.1"/>
    <property type="molecule type" value="Genomic_DNA"/>
</dbReference>
<keyword evidence="3" id="KW-1185">Reference proteome</keyword>
<feature type="region of interest" description="Disordered" evidence="1">
    <location>
        <begin position="32"/>
        <end position="82"/>
    </location>
</feature>